<comment type="subcellular location">
    <subcellularLocation>
        <location evidence="1">Cytoplasm</location>
        <location evidence="1">Cytoskeleton</location>
    </subcellularLocation>
</comment>
<keyword evidence="3" id="KW-0206">Cytoskeleton</keyword>
<dbReference type="Proteomes" id="UP000663852">
    <property type="component" value="Unassembled WGS sequence"/>
</dbReference>
<dbReference type="InterPro" id="IPR052410">
    <property type="entry name" value="DRC5"/>
</dbReference>
<dbReference type="PANTHER" id="PTHR24107:SF2">
    <property type="entry name" value="NLR FAMILY CARD DOMAIN CONTAINING 3"/>
    <property type="match status" value="1"/>
</dbReference>
<reference evidence="5" key="1">
    <citation type="submission" date="2021-02" db="EMBL/GenBank/DDBJ databases">
        <authorList>
            <person name="Nowell W R."/>
        </authorList>
    </citation>
    <scope>NUCLEOTIDE SEQUENCE</scope>
</reference>
<evidence type="ECO:0000313" key="7">
    <source>
        <dbReference type="Proteomes" id="UP000663828"/>
    </source>
</evidence>
<evidence type="ECO:0000313" key="6">
    <source>
        <dbReference type="EMBL" id="CAF1175662.1"/>
    </source>
</evidence>
<dbReference type="InterPro" id="IPR001810">
    <property type="entry name" value="F-box_dom"/>
</dbReference>
<evidence type="ECO:0000256" key="2">
    <source>
        <dbReference type="ARBA" id="ARBA00022490"/>
    </source>
</evidence>
<feature type="domain" description="F-box" evidence="4">
    <location>
        <begin position="35"/>
        <end position="82"/>
    </location>
</feature>
<dbReference type="SUPFAM" id="SSF52047">
    <property type="entry name" value="RNI-like"/>
    <property type="match status" value="1"/>
</dbReference>
<keyword evidence="7" id="KW-1185">Reference proteome</keyword>
<evidence type="ECO:0000313" key="5">
    <source>
        <dbReference type="EMBL" id="CAF1091081.1"/>
    </source>
</evidence>
<proteinExistence type="predicted"/>
<dbReference type="InterPro" id="IPR032675">
    <property type="entry name" value="LRR_dom_sf"/>
</dbReference>
<gene>
    <name evidence="6" type="ORF">EDS130_LOCUS23948</name>
    <name evidence="5" type="ORF">XAT740_LOCUS17842</name>
</gene>
<dbReference type="OrthoDB" id="201274at2759"/>
<evidence type="ECO:0000259" key="4">
    <source>
        <dbReference type="PROSITE" id="PS50181"/>
    </source>
</evidence>
<dbReference type="Pfam" id="PF13516">
    <property type="entry name" value="LRR_6"/>
    <property type="match status" value="4"/>
</dbReference>
<keyword evidence="2" id="KW-0963">Cytoplasm</keyword>
<dbReference type="GO" id="GO:0005856">
    <property type="term" value="C:cytoskeleton"/>
    <property type="evidence" value="ECO:0007669"/>
    <property type="project" value="UniProtKB-SubCell"/>
</dbReference>
<dbReference type="EMBL" id="CAJNOJ010000133">
    <property type="protein sequence ID" value="CAF1175662.1"/>
    <property type="molecule type" value="Genomic_DNA"/>
</dbReference>
<dbReference type="InterPro" id="IPR001611">
    <property type="entry name" value="Leu-rich_rpt"/>
</dbReference>
<evidence type="ECO:0000256" key="3">
    <source>
        <dbReference type="ARBA" id="ARBA00023212"/>
    </source>
</evidence>
<dbReference type="SMART" id="SM00368">
    <property type="entry name" value="LRR_RI"/>
    <property type="match status" value="4"/>
</dbReference>
<dbReference type="PROSITE" id="PS50181">
    <property type="entry name" value="FBOX"/>
    <property type="match status" value="1"/>
</dbReference>
<name>A0A814NIT9_ADIRI</name>
<protein>
    <recommendedName>
        <fullName evidence="4">F-box domain-containing protein</fullName>
    </recommendedName>
</protein>
<comment type="caution">
    <text evidence="5">The sequence shown here is derived from an EMBL/GenBank/DDBJ whole genome shotgun (WGS) entry which is preliminary data.</text>
</comment>
<evidence type="ECO:0000256" key="1">
    <source>
        <dbReference type="ARBA" id="ARBA00004245"/>
    </source>
</evidence>
<accession>A0A814NIT9</accession>
<dbReference type="PANTHER" id="PTHR24107">
    <property type="entry name" value="YNEIN REGULATORY COMPLEX SUBUNIT 5"/>
    <property type="match status" value="1"/>
</dbReference>
<organism evidence="5 7">
    <name type="scientific">Adineta ricciae</name>
    <name type="common">Rotifer</name>
    <dbReference type="NCBI Taxonomy" id="249248"/>
    <lineage>
        <taxon>Eukaryota</taxon>
        <taxon>Metazoa</taxon>
        <taxon>Spiralia</taxon>
        <taxon>Gnathifera</taxon>
        <taxon>Rotifera</taxon>
        <taxon>Eurotatoria</taxon>
        <taxon>Bdelloidea</taxon>
        <taxon>Adinetida</taxon>
        <taxon>Adinetidae</taxon>
        <taxon>Adineta</taxon>
    </lineage>
</organism>
<dbReference type="Gene3D" id="3.80.10.10">
    <property type="entry name" value="Ribonuclease Inhibitor"/>
    <property type="match status" value="2"/>
</dbReference>
<dbReference type="EMBL" id="CAJNOR010001174">
    <property type="protein sequence ID" value="CAF1091081.1"/>
    <property type="molecule type" value="Genomic_DNA"/>
</dbReference>
<dbReference type="AlphaFoldDB" id="A0A814NIT9"/>
<dbReference type="Proteomes" id="UP000663828">
    <property type="component" value="Unassembled WGS sequence"/>
</dbReference>
<sequence length="197" mass="21907">MHHHHELLLITNKIKKFSSLSAYTARFAARLKFSMHTFSTLPVEILHRIMDHQNEQTLFCSMHNVCRRLNEILSSYERYRTLTKLDLSSNRIGAEGTRHIGDALPTNMTLTKLDLSSNQIGAEGTRHIGDALPTNMTLTKLDLSSNQIGAEGARHIGDALPTNMTLTKLDLSSNQIGAEGAQLIEDALDRNASVNMV</sequence>